<dbReference type="AlphaFoldDB" id="A0A9C9EMN8"/>
<evidence type="ECO:0000259" key="1">
    <source>
        <dbReference type="Pfam" id="PF18962"/>
    </source>
</evidence>
<sequence length="192" mass="21761">MDEQIADKEVLKNSLHKGGGKGSFLLQLLGIDWCPLDLALIFPDRVKRISVWLPEWLYEDGEINIDIFKILFGPYAVCGEIGLYEFPNGRGFESRGGQQEGQAVPVNIENFRIYPNPAKGKIMLRFNLPDERKIAIKIYDVCGRVVYKKNIRESKIGMNEFLIRSEGLSSGIYFVQFKAGGYQAVKKVVLVQ</sequence>
<dbReference type="EMBL" id="DRIG01000037">
    <property type="protein sequence ID" value="HEC78186.1"/>
    <property type="molecule type" value="Genomic_DNA"/>
</dbReference>
<comment type="caution">
    <text evidence="2">The sequence shown here is derived from an EMBL/GenBank/DDBJ whole genome shotgun (WGS) entry which is preliminary data.</text>
</comment>
<dbReference type="InterPro" id="IPR026444">
    <property type="entry name" value="Secre_tail"/>
</dbReference>
<evidence type="ECO:0000313" key="2">
    <source>
        <dbReference type="EMBL" id="HEC78186.1"/>
    </source>
</evidence>
<reference evidence="2" key="1">
    <citation type="journal article" date="2020" name="mSystems">
        <title>Genome- and Community-Level Interaction Insights into Carbon Utilization and Element Cycling Functions of Hydrothermarchaeota in Hydrothermal Sediment.</title>
        <authorList>
            <person name="Zhou Z."/>
            <person name="Liu Y."/>
            <person name="Xu W."/>
            <person name="Pan J."/>
            <person name="Luo Z.H."/>
            <person name="Li M."/>
        </authorList>
    </citation>
    <scope>NUCLEOTIDE SEQUENCE</scope>
    <source>
        <strain evidence="2">HyVt-388</strain>
    </source>
</reference>
<gene>
    <name evidence="2" type="ORF">ENI34_03475</name>
</gene>
<proteinExistence type="predicted"/>
<dbReference type="NCBIfam" id="TIGR04183">
    <property type="entry name" value="Por_Secre_tail"/>
    <property type="match status" value="1"/>
</dbReference>
<feature type="domain" description="Secretion system C-terminal sorting" evidence="1">
    <location>
        <begin position="113"/>
        <end position="189"/>
    </location>
</feature>
<accession>A0A9C9EMN8</accession>
<protein>
    <submittedName>
        <fullName evidence="2">T9SS type A sorting domain-containing protein</fullName>
    </submittedName>
</protein>
<dbReference type="Pfam" id="PF18962">
    <property type="entry name" value="Por_Secre_tail"/>
    <property type="match status" value="1"/>
</dbReference>
<evidence type="ECO:0000313" key="3">
    <source>
        <dbReference type="Proteomes" id="UP000885826"/>
    </source>
</evidence>
<organism evidence="2 3">
    <name type="scientific">candidate division WOR-3 bacterium</name>
    <dbReference type="NCBI Taxonomy" id="2052148"/>
    <lineage>
        <taxon>Bacteria</taxon>
        <taxon>Bacteria division WOR-3</taxon>
    </lineage>
</organism>
<name>A0A9C9EMN8_UNCW3</name>
<dbReference type="Proteomes" id="UP000885826">
    <property type="component" value="Unassembled WGS sequence"/>
</dbReference>